<protein>
    <submittedName>
        <fullName evidence="1">Uncharacterized protein</fullName>
    </submittedName>
</protein>
<dbReference type="Proteomes" id="UP000674425">
    <property type="component" value="Unassembled WGS sequence"/>
</dbReference>
<gene>
    <name evidence="1" type="ORF">R69658_07066</name>
</gene>
<proteinExistence type="predicted"/>
<keyword evidence="2" id="KW-1185">Reference proteome</keyword>
<organism evidence="1 2">
    <name type="scientific">Paraburkholderia aspalathi</name>
    <dbReference type="NCBI Taxonomy" id="1324617"/>
    <lineage>
        <taxon>Bacteria</taxon>
        <taxon>Pseudomonadati</taxon>
        <taxon>Pseudomonadota</taxon>
        <taxon>Betaproteobacteria</taxon>
        <taxon>Burkholderiales</taxon>
        <taxon>Burkholderiaceae</taxon>
        <taxon>Paraburkholderia</taxon>
    </lineage>
</organism>
<name>A0ABM8T1C7_9BURK</name>
<reference evidence="1 2" key="1">
    <citation type="submission" date="2021-02" db="EMBL/GenBank/DDBJ databases">
        <authorList>
            <person name="Vanwijnsberghe S."/>
        </authorList>
    </citation>
    <scope>NUCLEOTIDE SEQUENCE [LARGE SCALE GENOMIC DNA]</scope>
    <source>
        <strain evidence="1 2">R-69658</strain>
    </source>
</reference>
<evidence type="ECO:0000313" key="2">
    <source>
        <dbReference type="Proteomes" id="UP000674425"/>
    </source>
</evidence>
<comment type="caution">
    <text evidence="1">The sequence shown here is derived from an EMBL/GenBank/DDBJ whole genome shotgun (WGS) entry which is preliminary data.</text>
</comment>
<evidence type="ECO:0000313" key="1">
    <source>
        <dbReference type="EMBL" id="CAE6848991.1"/>
    </source>
</evidence>
<accession>A0ABM8T1C7</accession>
<sequence length="100" mass="11312">MLVDIAQRSKARIMKNLVYERAVSAGVEKVGIRLYQVSGGFIAERYLIQGDELTLVQILPVSSKGEFETFALSDPHHSVMRKIYMEVRNIVWTDGVDDVI</sequence>
<dbReference type="EMBL" id="CAJNAU010000115">
    <property type="protein sequence ID" value="CAE6848991.1"/>
    <property type="molecule type" value="Genomic_DNA"/>
</dbReference>